<dbReference type="GO" id="GO:0016709">
    <property type="term" value="F:oxidoreductase activity, acting on paired donors, with incorporation or reduction of molecular oxygen, NAD(P)H as one donor, and incorporation of one atom of oxygen"/>
    <property type="evidence" value="ECO:0007669"/>
    <property type="project" value="UniProtKB-ARBA"/>
</dbReference>
<dbReference type="PRINTS" id="PR00420">
    <property type="entry name" value="RNGMNOXGNASE"/>
</dbReference>
<proteinExistence type="predicted"/>
<dbReference type="InterPro" id="IPR036188">
    <property type="entry name" value="FAD/NAD-bd_sf"/>
</dbReference>
<protein>
    <submittedName>
        <fullName evidence="5">FAD-binding monooxygenase</fullName>
    </submittedName>
</protein>
<dbReference type="Pfam" id="PF01494">
    <property type="entry name" value="FAD_binding_3"/>
    <property type="match status" value="1"/>
</dbReference>
<organism evidence="5 6">
    <name type="scientific">Micromonospora rosaria</name>
    <dbReference type="NCBI Taxonomy" id="47874"/>
    <lineage>
        <taxon>Bacteria</taxon>
        <taxon>Bacillati</taxon>
        <taxon>Actinomycetota</taxon>
        <taxon>Actinomycetes</taxon>
        <taxon>Micromonosporales</taxon>
        <taxon>Micromonosporaceae</taxon>
        <taxon>Micromonospora</taxon>
    </lineage>
</organism>
<evidence type="ECO:0000313" key="5">
    <source>
        <dbReference type="EMBL" id="KXK63984.1"/>
    </source>
</evidence>
<dbReference type="Gene3D" id="3.40.30.120">
    <property type="match status" value="1"/>
</dbReference>
<name>A0A136Q091_9ACTN</name>
<gene>
    <name evidence="5" type="ORF">AWW66_00655</name>
</gene>
<keyword evidence="3" id="KW-0274">FAD</keyword>
<comment type="caution">
    <text evidence="5">The sequence shown here is derived from an EMBL/GenBank/DDBJ whole genome shotgun (WGS) entry which is preliminary data.</text>
</comment>
<dbReference type="GO" id="GO:0071949">
    <property type="term" value="F:FAD binding"/>
    <property type="evidence" value="ECO:0007669"/>
    <property type="project" value="InterPro"/>
</dbReference>
<sequence>MSTTTEQLPVGVVGAGPVGLITALGLAHYGVPVVVFEEDDTLSRDTKAGTVLTRTLEVLHRYGALDDVLAGALRIDEIGELDRATNRQTLSVRTGDLTEDTRFPFVINIPQHELEPILRQRLDATVPGALHMGHRLLDFTQHPDRVEVRLRTADGDRTVPVRYLLACDGGRSAVRDQIGAVVEGETYQERYMLVDLKVDLDVENPRDYPYLAYFGDPQEWMILVRQPHCWRFLYPLQAGQAEPSREELADKARRFIGDTKTLEIIGTNIYHVHQRVADRWQDGRVFLLGDAAHLITPMWALGLNTGVLDASNLPWRMAWVLRGWAEPDLLDGYQTEQAPVASQGSAAMAAAARAYMARRADDPGVMTAGNWGNAFTRGMLGVRLDVDGTGDWSMVAAGDDPLPVLAGARSPDLPLIGRTGRVHLHDLTADAFVALYFTDPRRAPVLPPQDSPALRHYVVSRWDAPHDSGLRDRALFDPGDRVRRRFAVADDTLVLIRPDGHVAAIVPFDPGADRDAASGIYQRITGCPPPRDPA</sequence>
<evidence type="ECO:0000256" key="1">
    <source>
        <dbReference type="ARBA" id="ARBA00001974"/>
    </source>
</evidence>
<evidence type="ECO:0000256" key="2">
    <source>
        <dbReference type="ARBA" id="ARBA00022630"/>
    </source>
</evidence>
<dbReference type="Proteomes" id="UP000070620">
    <property type="component" value="Unassembled WGS sequence"/>
</dbReference>
<keyword evidence="5" id="KW-0503">Monooxygenase</keyword>
<dbReference type="InterPro" id="IPR050641">
    <property type="entry name" value="RIFMO-like"/>
</dbReference>
<accession>A0A136Q091</accession>
<keyword evidence="5" id="KW-0560">Oxidoreductase</keyword>
<dbReference type="InterPro" id="IPR002938">
    <property type="entry name" value="FAD-bd"/>
</dbReference>
<dbReference type="AlphaFoldDB" id="A0A136Q091"/>
<dbReference type="PANTHER" id="PTHR43004">
    <property type="entry name" value="TRK SYSTEM POTASSIUM UPTAKE PROTEIN"/>
    <property type="match status" value="1"/>
</dbReference>
<keyword evidence="6" id="KW-1185">Reference proteome</keyword>
<evidence type="ECO:0000256" key="3">
    <source>
        <dbReference type="ARBA" id="ARBA00022827"/>
    </source>
</evidence>
<keyword evidence="2" id="KW-0285">Flavoprotein</keyword>
<dbReference type="RefSeq" id="WP_067359297.1">
    <property type="nucleotide sequence ID" value="NZ_JBIUBN010000012.1"/>
</dbReference>
<comment type="cofactor">
    <cofactor evidence="1">
        <name>FAD</name>
        <dbReference type="ChEBI" id="CHEBI:57692"/>
    </cofactor>
</comment>
<evidence type="ECO:0000313" key="6">
    <source>
        <dbReference type="Proteomes" id="UP000070620"/>
    </source>
</evidence>
<reference evidence="5 6" key="1">
    <citation type="submission" date="2016-01" db="EMBL/GenBank/DDBJ databases">
        <title>Whole genome sequence and analysis of Micromonospora rosaria DSM 803, which can produce antibacterial substance rosamicin.</title>
        <authorList>
            <person name="Yang H."/>
            <person name="He X."/>
            <person name="Zhu D."/>
        </authorList>
    </citation>
    <scope>NUCLEOTIDE SEQUENCE [LARGE SCALE GENOMIC DNA]</scope>
    <source>
        <strain evidence="5 6">DSM 803</strain>
    </source>
</reference>
<dbReference type="Gene3D" id="3.30.70.2450">
    <property type="match status" value="1"/>
</dbReference>
<dbReference type="PANTHER" id="PTHR43004:SF19">
    <property type="entry name" value="BINDING MONOOXYGENASE, PUTATIVE (JCVI)-RELATED"/>
    <property type="match status" value="1"/>
</dbReference>
<evidence type="ECO:0000259" key="4">
    <source>
        <dbReference type="Pfam" id="PF01494"/>
    </source>
</evidence>
<dbReference type="Gene3D" id="3.50.50.60">
    <property type="entry name" value="FAD/NAD(P)-binding domain"/>
    <property type="match status" value="1"/>
</dbReference>
<dbReference type="OrthoDB" id="3647401at2"/>
<dbReference type="EMBL" id="LRQV01000001">
    <property type="protein sequence ID" value="KXK63984.1"/>
    <property type="molecule type" value="Genomic_DNA"/>
</dbReference>
<feature type="domain" description="FAD-binding" evidence="4">
    <location>
        <begin position="8"/>
        <end position="343"/>
    </location>
</feature>
<dbReference type="SUPFAM" id="SSF51905">
    <property type="entry name" value="FAD/NAD(P)-binding domain"/>
    <property type="match status" value="1"/>
</dbReference>